<dbReference type="EMBL" id="UYYB01033074">
    <property type="protein sequence ID" value="VDM73916.1"/>
    <property type="molecule type" value="Genomic_DNA"/>
</dbReference>
<dbReference type="PANTHER" id="PTHR11005">
    <property type="entry name" value="LYSOSOMAL ACID LIPASE-RELATED"/>
    <property type="match status" value="1"/>
</dbReference>
<dbReference type="Proteomes" id="UP000270094">
    <property type="component" value="Unassembled WGS sequence"/>
</dbReference>
<accession>A0A3P7IUU7</accession>
<name>A0A3P7IUU7_STRVU</name>
<evidence type="ECO:0000313" key="1">
    <source>
        <dbReference type="EMBL" id="VDM73916.1"/>
    </source>
</evidence>
<proteinExistence type="predicted"/>
<gene>
    <name evidence="1" type="ORF">SVUK_LOCUS8914</name>
</gene>
<dbReference type="OrthoDB" id="9974421at2759"/>
<dbReference type="AlphaFoldDB" id="A0A3P7IUU7"/>
<protein>
    <submittedName>
        <fullName evidence="1">Uncharacterized protein</fullName>
    </submittedName>
</protein>
<dbReference type="InterPro" id="IPR029058">
    <property type="entry name" value="AB_hydrolase_fold"/>
</dbReference>
<evidence type="ECO:0000313" key="2">
    <source>
        <dbReference type="Proteomes" id="UP000270094"/>
    </source>
</evidence>
<reference evidence="1 2" key="1">
    <citation type="submission" date="2018-11" db="EMBL/GenBank/DDBJ databases">
        <authorList>
            <consortium name="Pathogen Informatics"/>
        </authorList>
    </citation>
    <scope>NUCLEOTIDE SEQUENCE [LARGE SCALE GENOMIC DNA]</scope>
</reference>
<organism evidence="1 2">
    <name type="scientific">Strongylus vulgaris</name>
    <name type="common">Blood worm</name>
    <dbReference type="NCBI Taxonomy" id="40348"/>
    <lineage>
        <taxon>Eukaryota</taxon>
        <taxon>Metazoa</taxon>
        <taxon>Ecdysozoa</taxon>
        <taxon>Nematoda</taxon>
        <taxon>Chromadorea</taxon>
        <taxon>Rhabditida</taxon>
        <taxon>Rhabditina</taxon>
        <taxon>Rhabditomorpha</taxon>
        <taxon>Strongyloidea</taxon>
        <taxon>Strongylidae</taxon>
        <taxon>Strongylus</taxon>
    </lineage>
</organism>
<keyword evidence="2" id="KW-1185">Reference proteome</keyword>
<dbReference type="Gene3D" id="3.40.50.1820">
    <property type="entry name" value="alpha/beta hydrolase"/>
    <property type="match status" value="1"/>
</dbReference>
<dbReference type="SUPFAM" id="SSF53474">
    <property type="entry name" value="alpha/beta-Hydrolases"/>
    <property type="match status" value="1"/>
</dbReference>
<sequence>MSHVGGILQKFEQQYELVNHLYQTLGDRGIFFYDYTRPLAHTLCNMYLTNPICIDILIFINGPKSDQFNATRAGIYLSHSPAGTSTRNMRHYAQMVRTNRMASFDHGVEENLRCYGTYSPPEYDVSRVHSDIYVFYSDHDWVVSAEDVEQNLLPSLPSTSVKLIRYSIFTYIF</sequence>